<feature type="domain" description="NB-ARC" evidence="1">
    <location>
        <begin position="362"/>
        <end position="495"/>
    </location>
</feature>
<dbReference type="PANTHER" id="PTHR48182">
    <property type="entry name" value="PROTEIN SERAC1"/>
    <property type="match status" value="1"/>
</dbReference>
<dbReference type="PANTHER" id="PTHR48182:SF3">
    <property type="entry name" value="DUF676 DOMAIN-CONTAINING PROTEIN"/>
    <property type="match status" value="1"/>
</dbReference>
<dbReference type="SUPFAM" id="SSF52540">
    <property type="entry name" value="P-loop containing nucleoside triphosphate hydrolases"/>
    <property type="match status" value="1"/>
</dbReference>
<dbReference type="Proteomes" id="UP000469558">
    <property type="component" value="Unassembled WGS sequence"/>
</dbReference>
<dbReference type="Gene3D" id="3.40.50.300">
    <property type="entry name" value="P-loop containing nucleotide triphosphate hydrolases"/>
    <property type="match status" value="1"/>
</dbReference>
<comment type="caution">
    <text evidence="2">The sequence shown here is derived from an EMBL/GenBank/DDBJ whole genome shotgun (WGS) entry which is preliminary data.</text>
</comment>
<dbReference type="OrthoDB" id="1658288at2759"/>
<proteinExistence type="predicted"/>
<evidence type="ECO:0000259" key="1">
    <source>
        <dbReference type="Pfam" id="PF00931"/>
    </source>
</evidence>
<evidence type="ECO:0000313" key="2">
    <source>
        <dbReference type="EMBL" id="TVY71301.1"/>
    </source>
</evidence>
<protein>
    <submittedName>
        <fullName evidence="2">Protein SERAC1</fullName>
    </submittedName>
</protein>
<keyword evidence="3" id="KW-1185">Reference proteome</keyword>
<dbReference type="Gene3D" id="3.40.50.1820">
    <property type="entry name" value="alpha/beta hydrolase"/>
    <property type="match status" value="1"/>
</dbReference>
<feature type="non-terminal residue" evidence="2">
    <location>
        <position position="500"/>
    </location>
</feature>
<evidence type="ECO:0000313" key="3">
    <source>
        <dbReference type="Proteomes" id="UP000469558"/>
    </source>
</evidence>
<reference evidence="2 3" key="1">
    <citation type="submission" date="2018-05" db="EMBL/GenBank/DDBJ databases">
        <title>Genome sequencing and assembly of the regulated plant pathogen Lachnellula willkommii and related sister species for the development of diagnostic species identification markers.</title>
        <authorList>
            <person name="Giroux E."/>
            <person name="Bilodeau G."/>
        </authorList>
    </citation>
    <scope>NUCLEOTIDE SEQUENCE [LARGE SCALE GENOMIC DNA]</scope>
    <source>
        <strain evidence="2 3">CBS 268.59</strain>
    </source>
</reference>
<name>A0A8T9BZ67_9HELO</name>
<dbReference type="GO" id="GO:0043531">
    <property type="term" value="F:ADP binding"/>
    <property type="evidence" value="ECO:0007669"/>
    <property type="project" value="InterPro"/>
</dbReference>
<dbReference type="Pfam" id="PF00931">
    <property type="entry name" value="NB-ARC"/>
    <property type="match status" value="1"/>
</dbReference>
<dbReference type="InterPro" id="IPR002182">
    <property type="entry name" value="NB-ARC"/>
</dbReference>
<gene>
    <name evidence="2" type="primary">serac1_1</name>
    <name evidence="2" type="ORF">LSUE1_G004476</name>
</gene>
<dbReference type="SUPFAM" id="SSF53474">
    <property type="entry name" value="alpha/beta-Hydrolases"/>
    <property type="match status" value="1"/>
</dbReference>
<organism evidence="2 3">
    <name type="scientific">Lachnellula suecica</name>
    <dbReference type="NCBI Taxonomy" id="602035"/>
    <lineage>
        <taxon>Eukaryota</taxon>
        <taxon>Fungi</taxon>
        <taxon>Dikarya</taxon>
        <taxon>Ascomycota</taxon>
        <taxon>Pezizomycotina</taxon>
        <taxon>Leotiomycetes</taxon>
        <taxon>Helotiales</taxon>
        <taxon>Lachnaceae</taxon>
        <taxon>Lachnellula</taxon>
    </lineage>
</organism>
<sequence>MACTKETVKPSGLNIWSSEAVDGPAPAVDIIAVQGLGSHEFYTWVKKVPSAETDRSKTFKDRAQFWKVRKQQGKDDSGNDGPAECMWIRDCLVPMFKDARIATYSYKSDWRDPDVKTNLRECANLFLNELLHYRQQENERQRPIVLIGHSLGCVVIQQALFSAASSRYFHDLGLSVAGIIFLGAPLRGSDAARWGTWLAQALHYDSTILKLLQKDSQPLFDIGRDFSDCRIDWDLVCFYEKQDAKFGPFTVQIVKQQSASRLGKRMIPLDTNHCGLNKFSGEHDENFALVLPEIRRIVTHGPSIVAERFRAKDNIPTRLGNVHWIVPRSTNTLFTGRDKLLLRIQKAIHCDPTSPPDKQKRFVITGMGGQGKSEICLKVASQMQKEFWGVFWVDVNKEATVESEFIAIVKRLGYSAESVPKALEILASSKQTWLLILDNADNPNFDYQVYFPSGTNGAVMITSRVAECKRYSPDANEALEGLQEEESKELLRKAAGIPQE</sequence>
<dbReference type="InterPro" id="IPR029058">
    <property type="entry name" value="AB_hydrolase_fold"/>
</dbReference>
<dbReference type="InterPro" id="IPR052374">
    <property type="entry name" value="SERAC1"/>
</dbReference>
<dbReference type="InterPro" id="IPR027417">
    <property type="entry name" value="P-loop_NTPase"/>
</dbReference>
<dbReference type="AlphaFoldDB" id="A0A8T9BZ67"/>
<dbReference type="EMBL" id="QGMK01001277">
    <property type="protein sequence ID" value="TVY71301.1"/>
    <property type="molecule type" value="Genomic_DNA"/>
</dbReference>
<accession>A0A8T9BZ67</accession>